<protein>
    <submittedName>
        <fullName evidence="1">Uncharacterized protein</fullName>
    </submittedName>
</protein>
<evidence type="ECO:0000313" key="2">
    <source>
        <dbReference type="Proteomes" id="UP000308600"/>
    </source>
</evidence>
<evidence type="ECO:0000313" key="1">
    <source>
        <dbReference type="EMBL" id="TFK72800.1"/>
    </source>
</evidence>
<name>A0ACD3B4Q4_9AGAR</name>
<sequence>MADAVLMTNYLKVAGASIYVFDLTGGDSFLQKSILRLSIACWLLIAVRYLGMLGIILSMVGAFSTTFTHSSCDHYFLSVPLVKVFGAVASQAIFVYRTYAICNRSRRVLISLSTVNTILSTVMIISPIVVPRAAKLGPTGNCVSDLSKGSTSWIQYACQVIFDAIILVITFNRLFRGVDKRTRSEFSRVLWESQVIYFLAVTAINIGRYPIQINLVVFIKFNKSTESTMFATLGIAITAIFGGRVILALHEAGYNNNRGYHSSGVSAYNTTPVTDRHFRVVTIEDDIASKVDNHRMSELALKNGGGIHVQREVVVDATGDLSPTSDQWDRKMTSMDSRV</sequence>
<organism evidence="1 2">
    <name type="scientific">Pluteus cervinus</name>
    <dbReference type="NCBI Taxonomy" id="181527"/>
    <lineage>
        <taxon>Eukaryota</taxon>
        <taxon>Fungi</taxon>
        <taxon>Dikarya</taxon>
        <taxon>Basidiomycota</taxon>
        <taxon>Agaricomycotina</taxon>
        <taxon>Agaricomycetes</taxon>
        <taxon>Agaricomycetidae</taxon>
        <taxon>Agaricales</taxon>
        <taxon>Pluteineae</taxon>
        <taxon>Pluteaceae</taxon>
        <taxon>Pluteus</taxon>
    </lineage>
</organism>
<accession>A0ACD3B4Q4</accession>
<proteinExistence type="predicted"/>
<dbReference type="Proteomes" id="UP000308600">
    <property type="component" value="Unassembled WGS sequence"/>
</dbReference>
<reference evidence="1 2" key="1">
    <citation type="journal article" date="2019" name="Nat. Ecol. Evol.">
        <title>Megaphylogeny resolves global patterns of mushroom evolution.</title>
        <authorList>
            <person name="Varga T."/>
            <person name="Krizsan K."/>
            <person name="Foldi C."/>
            <person name="Dima B."/>
            <person name="Sanchez-Garcia M."/>
            <person name="Sanchez-Ramirez S."/>
            <person name="Szollosi G.J."/>
            <person name="Szarkandi J.G."/>
            <person name="Papp V."/>
            <person name="Albert L."/>
            <person name="Andreopoulos W."/>
            <person name="Angelini C."/>
            <person name="Antonin V."/>
            <person name="Barry K.W."/>
            <person name="Bougher N.L."/>
            <person name="Buchanan P."/>
            <person name="Buyck B."/>
            <person name="Bense V."/>
            <person name="Catcheside P."/>
            <person name="Chovatia M."/>
            <person name="Cooper J."/>
            <person name="Damon W."/>
            <person name="Desjardin D."/>
            <person name="Finy P."/>
            <person name="Geml J."/>
            <person name="Haridas S."/>
            <person name="Hughes K."/>
            <person name="Justo A."/>
            <person name="Karasinski D."/>
            <person name="Kautmanova I."/>
            <person name="Kiss B."/>
            <person name="Kocsube S."/>
            <person name="Kotiranta H."/>
            <person name="LaButti K.M."/>
            <person name="Lechner B.E."/>
            <person name="Liimatainen K."/>
            <person name="Lipzen A."/>
            <person name="Lukacs Z."/>
            <person name="Mihaltcheva S."/>
            <person name="Morgado L.N."/>
            <person name="Niskanen T."/>
            <person name="Noordeloos M.E."/>
            <person name="Ohm R.A."/>
            <person name="Ortiz-Santana B."/>
            <person name="Ovrebo C."/>
            <person name="Racz N."/>
            <person name="Riley R."/>
            <person name="Savchenko A."/>
            <person name="Shiryaev A."/>
            <person name="Soop K."/>
            <person name="Spirin V."/>
            <person name="Szebenyi C."/>
            <person name="Tomsovsky M."/>
            <person name="Tulloss R.E."/>
            <person name="Uehling J."/>
            <person name="Grigoriev I.V."/>
            <person name="Vagvolgyi C."/>
            <person name="Papp T."/>
            <person name="Martin F.M."/>
            <person name="Miettinen O."/>
            <person name="Hibbett D.S."/>
            <person name="Nagy L.G."/>
        </authorList>
    </citation>
    <scope>NUCLEOTIDE SEQUENCE [LARGE SCALE GENOMIC DNA]</scope>
    <source>
        <strain evidence="1 2">NL-1719</strain>
    </source>
</reference>
<dbReference type="EMBL" id="ML208281">
    <property type="protein sequence ID" value="TFK72800.1"/>
    <property type="molecule type" value="Genomic_DNA"/>
</dbReference>
<keyword evidence="2" id="KW-1185">Reference proteome</keyword>
<gene>
    <name evidence="1" type="ORF">BDN72DRAFT_855188</name>
</gene>